<dbReference type="SUPFAM" id="SSF158472">
    <property type="entry name" value="HAMP domain-like"/>
    <property type="match status" value="1"/>
</dbReference>
<dbReference type="InterPro" id="IPR031967">
    <property type="entry name" value="PhoR_single_Cache-like_dom"/>
</dbReference>
<feature type="transmembrane region" description="Helical" evidence="12">
    <location>
        <begin position="26"/>
        <end position="43"/>
    </location>
</feature>
<reference evidence="15" key="1">
    <citation type="submission" date="2018-06" db="EMBL/GenBank/DDBJ databases">
        <authorList>
            <person name="Zhirakovskaya E."/>
        </authorList>
    </citation>
    <scope>NUCLEOTIDE SEQUENCE</scope>
</reference>
<dbReference type="InterPro" id="IPR036097">
    <property type="entry name" value="HisK_dim/P_sf"/>
</dbReference>
<evidence type="ECO:0000256" key="5">
    <source>
        <dbReference type="ARBA" id="ARBA00022553"/>
    </source>
</evidence>
<dbReference type="CDD" id="cd00130">
    <property type="entry name" value="PAS"/>
    <property type="match status" value="1"/>
</dbReference>
<dbReference type="InterPro" id="IPR000014">
    <property type="entry name" value="PAS"/>
</dbReference>
<keyword evidence="11 12" id="KW-0472">Membrane</keyword>
<comment type="catalytic activity">
    <reaction evidence="1">
        <text>ATP + protein L-histidine = ADP + protein N-phospho-L-histidine.</text>
        <dbReference type="EC" id="2.7.13.3"/>
    </reaction>
</comment>
<dbReference type="Gene3D" id="6.10.340.10">
    <property type="match status" value="1"/>
</dbReference>
<dbReference type="FunFam" id="3.30.565.10:FF:000023">
    <property type="entry name" value="PAS domain-containing sensor histidine kinase"/>
    <property type="match status" value="1"/>
</dbReference>
<dbReference type="PROSITE" id="PS50109">
    <property type="entry name" value="HIS_KIN"/>
    <property type="match status" value="1"/>
</dbReference>
<dbReference type="SMART" id="SM00091">
    <property type="entry name" value="PAS"/>
    <property type="match status" value="1"/>
</dbReference>
<evidence type="ECO:0000256" key="1">
    <source>
        <dbReference type="ARBA" id="ARBA00000085"/>
    </source>
</evidence>
<dbReference type="Gene3D" id="3.30.565.10">
    <property type="entry name" value="Histidine kinase-like ATPase, C-terminal domain"/>
    <property type="match status" value="1"/>
</dbReference>
<dbReference type="GO" id="GO:0005886">
    <property type="term" value="C:plasma membrane"/>
    <property type="evidence" value="ECO:0007669"/>
    <property type="project" value="UniProtKB-SubCell"/>
</dbReference>
<dbReference type="Pfam" id="PF13426">
    <property type="entry name" value="PAS_9"/>
    <property type="match status" value="1"/>
</dbReference>
<keyword evidence="9" id="KW-0067">ATP-binding</keyword>
<keyword evidence="12" id="KW-0812">Transmembrane</keyword>
<dbReference type="CDD" id="cd00075">
    <property type="entry name" value="HATPase"/>
    <property type="match status" value="1"/>
</dbReference>
<dbReference type="Pfam" id="PF02518">
    <property type="entry name" value="HATPase_c"/>
    <property type="match status" value="1"/>
</dbReference>
<sequence length="605" mass="66534">MLNNSKQKSGSSSLLRSPFLWKLYDGYSLLIIFSSLVTGSLIARRVEKNTLGDIQKSLHTNAYLLSEIAAPVLSQNITDYTSLQKRILLTGEQTGMRLTVIQIDGTVIADSDKDPATMDNHANRPEILTAKTHSKGTATRFSDTTNSNRMYLALPVKEDGKTIGYARTSLPLSVIDQRLGDLRWIIILGTGLTTMVSLFLGFLLARHTVMPLISMTAVAEAMAEGQYGEKLSTTRKDEIGQLAEAFNRMAEKSQARMEMLTTDRNKLSVILGGMVEGVIAVNQNERVLHLNDAAGKLLQVASTETLEKPIWEVTRIREISEILADSLSGDAEFQRKLELTGTSGKQFIEMHASALHDGQENLVGAVVVLHDVTKLYQLETIRRDFVANASHELKTPITAIRMLVETLIDDKTLSPIKQKEFLEKMRNQSLRLSAIVTDLLTLSRLESNSEEEKNVPLDLREIIRSSAMSLSPLGRKKDISIELDLPSQSIDVSGKREGLSQVINNLLENALKYTPAGGNVRVSLSKQENQAVIQVQDTGIGISAQDQKRIFERFFCVDQARSREAGGTGLGLSIVKHIAISHGGTVDVESTLGVGSTFRLVLPLV</sequence>
<proteinExistence type="predicted"/>
<keyword evidence="10" id="KW-0902">Two-component regulatory system</keyword>
<keyword evidence="5" id="KW-0597">Phosphoprotein</keyword>
<feature type="domain" description="Histidine kinase" evidence="13">
    <location>
        <begin position="388"/>
        <end position="605"/>
    </location>
</feature>
<keyword evidence="12" id="KW-1133">Transmembrane helix</keyword>
<dbReference type="InterPro" id="IPR003594">
    <property type="entry name" value="HATPase_dom"/>
</dbReference>
<dbReference type="Pfam" id="PF00512">
    <property type="entry name" value="HisKA"/>
    <property type="match status" value="1"/>
</dbReference>
<keyword evidence="8" id="KW-0418">Kinase</keyword>
<dbReference type="InterPro" id="IPR005467">
    <property type="entry name" value="His_kinase_dom"/>
</dbReference>
<dbReference type="SMART" id="SM00388">
    <property type="entry name" value="HisKA"/>
    <property type="match status" value="1"/>
</dbReference>
<dbReference type="PRINTS" id="PR00344">
    <property type="entry name" value="BCTRLSENSOR"/>
</dbReference>
<dbReference type="InterPro" id="IPR003660">
    <property type="entry name" value="HAMP_dom"/>
</dbReference>
<dbReference type="GO" id="GO:0000155">
    <property type="term" value="F:phosphorelay sensor kinase activity"/>
    <property type="evidence" value="ECO:0007669"/>
    <property type="project" value="InterPro"/>
</dbReference>
<organism evidence="15">
    <name type="scientific">hydrothermal vent metagenome</name>
    <dbReference type="NCBI Taxonomy" id="652676"/>
    <lineage>
        <taxon>unclassified sequences</taxon>
        <taxon>metagenomes</taxon>
        <taxon>ecological metagenomes</taxon>
    </lineage>
</organism>
<dbReference type="SMART" id="SM00387">
    <property type="entry name" value="HATPase_c"/>
    <property type="match status" value="1"/>
</dbReference>
<dbReference type="AlphaFoldDB" id="A0A3B1E0H6"/>
<dbReference type="InterPro" id="IPR036890">
    <property type="entry name" value="HATPase_C_sf"/>
</dbReference>
<keyword evidence="7" id="KW-0547">Nucleotide-binding</keyword>
<keyword evidence="4" id="KW-1003">Cell membrane</keyword>
<dbReference type="GO" id="GO:0004721">
    <property type="term" value="F:phosphoprotein phosphatase activity"/>
    <property type="evidence" value="ECO:0007669"/>
    <property type="project" value="TreeGrafter"/>
</dbReference>
<dbReference type="EC" id="2.7.13.3" evidence="3"/>
<dbReference type="InterPro" id="IPR004358">
    <property type="entry name" value="Sig_transdc_His_kin-like_C"/>
</dbReference>
<dbReference type="Gene3D" id="1.10.287.130">
    <property type="match status" value="1"/>
</dbReference>
<dbReference type="CDD" id="cd06225">
    <property type="entry name" value="HAMP"/>
    <property type="match status" value="1"/>
</dbReference>
<dbReference type="SUPFAM" id="SSF55874">
    <property type="entry name" value="ATPase domain of HSP90 chaperone/DNA topoisomerase II/histidine kinase"/>
    <property type="match status" value="1"/>
</dbReference>
<evidence type="ECO:0000256" key="2">
    <source>
        <dbReference type="ARBA" id="ARBA00004236"/>
    </source>
</evidence>
<evidence type="ECO:0000256" key="6">
    <source>
        <dbReference type="ARBA" id="ARBA00022679"/>
    </source>
</evidence>
<feature type="transmembrane region" description="Helical" evidence="12">
    <location>
        <begin position="184"/>
        <end position="205"/>
    </location>
</feature>
<dbReference type="PROSITE" id="PS50885">
    <property type="entry name" value="HAMP"/>
    <property type="match status" value="1"/>
</dbReference>
<name>A0A3B1E0H6_9ZZZZ</name>
<evidence type="ECO:0000256" key="3">
    <source>
        <dbReference type="ARBA" id="ARBA00012438"/>
    </source>
</evidence>
<dbReference type="GO" id="GO:0005524">
    <property type="term" value="F:ATP binding"/>
    <property type="evidence" value="ECO:0007669"/>
    <property type="project" value="UniProtKB-KW"/>
</dbReference>
<evidence type="ECO:0000256" key="4">
    <source>
        <dbReference type="ARBA" id="ARBA00022475"/>
    </source>
</evidence>
<gene>
    <name evidence="15" type="ORF">MNBD_PLANCTO02-3296</name>
</gene>
<evidence type="ECO:0000256" key="11">
    <source>
        <dbReference type="ARBA" id="ARBA00023136"/>
    </source>
</evidence>
<comment type="subcellular location">
    <subcellularLocation>
        <location evidence="2">Cell membrane</location>
    </subcellularLocation>
</comment>
<dbReference type="GO" id="GO:0016036">
    <property type="term" value="P:cellular response to phosphate starvation"/>
    <property type="evidence" value="ECO:0007669"/>
    <property type="project" value="TreeGrafter"/>
</dbReference>
<dbReference type="InterPro" id="IPR050351">
    <property type="entry name" value="BphY/WalK/GraS-like"/>
</dbReference>
<evidence type="ECO:0000259" key="13">
    <source>
        <dbReference type="PROSITE" id="PS50109"/>
    </source>
</evidence>
<evidence type="ECO:0000256" key="7">
    <source>
        <dbReference type="ARBA" id="ARBA00022741"/>
    </source>
</evidence>
<evidence type="ECO:0000259" key="14">
    <source>
        <dbReference type="PROSITE" id="PS50885"/>
    </source>
</evidence>
<dbReference type="Pfam" id="PF16736">
    <property type="entry name" value="sCache_like"/>
    <property type="match status" value="1"/>
</dbReference>
<dbReference type="SUPFAM" id="SSF47384">
    <property type="entry name" value="Homodimeric domain of signal transducing histidine kinase"/>
    <property type="match status" value="1"/>
</dbReference>
<dbReference type="PANTHER" id="PTHR45453">
    <property type="entry name" value="PHOSPHATE REGULON SENSOR PROTEIN PHOR"/>
    <property type="match status" value="1"/>
</dbReference>
<dbReference type="FunFam" id="1.10.287.130:FF:000008">
    <property type="entry name" value="Two-component sensor histidine kinase"/>
    <property type="match status" value="1"/>
</dbReference>
<dbReference type="PANTHER" id="PTHR45453:SF1">
    <property type="entry name" value="PHOSPHATE REGULON SENSOR PROTEIN PHOR"/>
    <property type="match status" value="1"/>
</dbReference>
<protein>
    <recommendedName>
        <fullName evidence="3">histidine kinase</fullName>
        <ecNumber evidence="3">2.7.13.3</ecNumber>
    </recommendedName>
</protein>
<evidence type="ECO:0000256" key="10">
    <source>
        <dbReference type="ARBA" id="ARBA00023012"/>
    </source>
</evidence>
<evidence type="ECO:0000256" key="12">
    <source>
        <dbReference type="SAM" id="Phobius"/>
    </source>
</evidence>
<evidence type="ECO:0000256" key="9">
    <source>
        <dbReference type="ARBA" id="ARBA00022840"/>
    </source>
</evidence>
<keyword evidence="6 15" id="KW-0808">Transferase</keyword>
<dbReference type="InterPro" id="IPR003661">
    <property type="entry name" value="HisK_dim/P_dom"/>
</dbReference>
<dbReference type="SUPFAM" id="SSF55785">
    <property type="entry name" value="PYP-like sensor domain (PAS domain)"/>
    <property type="match status" value="1"/>
</dbReference>
<feature type="domain" description="HAMP" evidence="14">
    <location>
        <begin position="206"/>
        <end position="258"/>
    </location>
</feature>
<dbReference type="Gene3D" id="3.30.450.20">
    <property type="entry name" value="PAS domain"/>
    <property type="match status" value="2"/>
</dbReference>
<dbReference type="EMBL" id="UOGL01000644">
    <property type="protein sequence ID" value="VAX42328.1"/>
    <property type="molecule type" value="Genomic_DNA"/>
</dbReference>
<dbReference type="CDD" id="cd00082">
    <property type="entry name" value="HisKA"/>
    <property type="match status" value="1"/>
</dbReference>
<evidence type="ECO:0000256" key="8">
    <source>
        <dbReference type="ARBA" id="ARBA00022777"/>
    </source>
</evidence>
<evidence type="ECO:0000313" key="15">
    <source>
        <dbReference type="EMBL" id="VAX42328.1"/>
    </source>
</evidence>
<accession>A0A3B1E0H6</accession>
<dbReference type="Pfam" id="PF00672">
    <property type="entry name" value="HAMP"/>
    <property type="match status" value="1"/>
</dbReference>
<dbReference type="InterPro" id="IPR035965">
    <property type="entry name" value="PAS-like_dom_sf"/>
</dbReference>
<dbReference type="SMART" id="SM00304">
    <property type="entry name" value="HAMP"/>
    <property type="match status" value="1"/>
</dbReference>